<dbReference type="OrthoDB" id="708224at2"/>
<dbReference type="RefSeq" id="WP_013865264.1">
    <property type="nucleotide sequence ID" value="NC_015635.1"/>
</dbReference>
<accession>F5XTI1</accession>
<sequence length="215" mass="21812">MTAAPLVTVGAAGFGRELLDVVDAVNKASAETVWELTGVLDDAPSDSDLDNIDRRGLPFLGPVEPWVASHSSTHFAVGVGSPSVRRRLARLFEHHGHRPATVCHPTATFGFDAVCAPGTVICAGVQISTNVHLGPHTHVNPNATIGHDSVLGAYVSVNPGAVISGACDLEEACLIGAGAVVLQGLRIGAEAIVGAAACVTGPVDPGSVVKGVPAR</sequence>
<dbReference type="eggNOG" id="COG0110">
    <property type="taxonomic scope" value="Bacteria"/>
</dbReference>
<evidence type="ECO:0000313" key="7">
    <source>
        <dbReference type="Proteomes" id="UP000007947"/>
    </source>
</evidence>
<dbReference type="Pfam" id="PF00132">
    <property type="entry name" value="Hexapep"/>
    <property type="match status" value="1"/>
</dbReference>
<organism evidence="6 7">
    <name type="scientific">Microlunatus phosphovorus (strain ATCC 700054 / DSM 10555 / JCM 9379 / NBRC 101784 / NCIMB 13414 / VKM Ac-1990 / NM-1)</name>
    <dbReference type="NCBI Taxonomy" id="1032480"/>
    <lineage>
        <taxon>Bacteria</taxon>
        <taxon>Bacillati</taxon>
        <taxon>Actinomycetota</taxon>
        <taxon>Actinomycetes</taxon>
        <taxon>Propionibacteriales</taxon>
        <taxon>Propionibacteriaceae</taxon>
        <taxon>Microlunatus</taxon>
    </lineage>
</organism>
<dbReference type="InterPro" id="IPR041561">
    <property type="entry name" value="PglD_N"/>
</dbReference>
<proteinExistence type="predicted"/>
<dbReference type="InterPro" id="IPR018357">
    <property type="entry name" value="Hexapep_transf_CS"/>
</dbReference>
<dbReference type="PANTHER" id="PTHR43300">
    <property type="entry name" value="ACETYLTRANSFERASE"/>
    <property type="match status" value="1"/>
</dbReference>
<dbReference type="Proteomes" id="UP000007947">
    <property type="component" value="Chromosome"/>
</dbReference>
<feature type="site" description="Increases basicity of active site His" evidence="3">
    <location>
        <position position="148"/>
    </location>
</feature>
<dbReference type="Gene3D" id="3.40.50.20">
    <property type="match status" value="1"/>
</dbReference>
<evidence type="ECO:0000313" key="6">
    <source>
        <dbReference type="EMBL" id="BAK37430.1"/>
    </source>
</evidence>
<evidence type="ECO:0000256" key="1">
    <source>
        <dbReference type="ARBA" id="ARBA00022679"/>
    </source>
</evidence>
<feature type="domain" description="PglD N-terminal" evidence="5">
    <location>
        <begin position="6"/>
        <end position="90"/>
    </location>
</feature>
<dbReference type="Pfam" id="PF17836">
    <property type="entry name" value="PglD_N"/>
    <property type="match status" value="1"/>
</dbReference>
<protein>
    <recommendedName>
        <fullName evidence="5">PglD N-terminal domain-containing protein</fullName>
    </recommendedName>
</protein>
<keyword evidence="1" id="KW-0808">Transferase</keyword>
<dbReference type="SUPFAM" id="SSF51161">
    <property type="entry name" value="Trimeric LpxA-like enzymes"/>
    <property type="match status" value="1"/>
</dbReference>
<dbReference type="InterPro" id="IPR001451">
    <property type="entry name" value="Hexapep"/>
</dbReference>
<dbReference type="AlphaFoldDB" id="F5XTI1"/>
<dbReference type="EMBL" id="AP012204">
    <property type="protein sequence ID" value="BAK37430.1"/>
    <property type="molecule type" value="Genomic_DNA"/>
</dbReference>
<reference evidence="6 7" key="1">
    <citation type="submission" date="2011-05" db="EMBL/GenBank/DDBJ databases">
        <title>Whole genome sequence of Microlunatus phosphovorus NM-1.</title>
        <authorList>
            <person name="Hosoyama A."/>
            <person name="Sasaki K."/>
            <person name="Harada T."/>
            <person name="Igarashi R."/>
            <person name="Kawakoshi A."/>
            <person name="Sasagawa M."/>
            <person name="Fukada J."/>
            <person name="Nakamura S."/>
            <person name="Katano Y."/>
            <person name="Hanada S."/>
            <person name="Kamagata Y."/>
            <person name="Nakamura N."/>
            <person name="Yamazaki S."/>
            <person name="Fujita N."/>
        </authorList>
    </citation>
    <scope>NUCLEOTIDE SEQUENCE [LARGE SCALE GENOMIC DNA]</scope>
    <source>
        <strain evidence="7">ATCC 700054 / DSM 10555 / JCM 9379 / NBRC 101784 / NCIMB 13414 / VKM Ac-1990 / NM-1</strain>
    </source>
</reference>
<feature type="active site" description="Proton acceptor" evidence="3">
    <location>
        <position position="147"/>
    </location>
</feature>
<evidence type="ECO:0000256" key="2">
    <source>
        <dbReference type="ARBA" id="ARBA00022737"/>
    </source>
</evidence>
<evidence type="ECO:0000259" key="5">
    <source>
        <dbReference type="Pfam" id="PF17836"/>
    </source>
</evidence>
<evidence type="ECO:0000256" key="3">
    <source>
        <dbReference type="PIRSR" id="PIRSR620019-1"/>
    </source>
</evidence>
<feature type="binding site" evidence="4">
    <location>
        <position position="80"/>
    </location>
    <ligand>
        <name>substrate</name>
    </ligand>
</feature>
<name>F5XTI1_MICPN</name>
<gene>
    <name evidence="6" type="ordered locus">MLP_44160</name>
</gene>
<keyword evidence="7" id="KW-1185">Reference proteome</keyword>
<dbReference type="KEGG" id="mph:MLP_44160"/>
<dbReference type="PANTHER" id="PTHR43300:SF7">
    <property type="entry name" value="UDP-N-ACETYLBACILLOSAMINE N-ACETYLTRANSFERASE"/>
    <property type="match status" value="1"/>
</dbReference>
<dbReference type="InterPro" id="IPR020019">
    <property type="entry name" value="AcTrfase_PglD-like"/>
</dbReference>
<evidence type="ECO:0000256" key="4">
    <source>
        <dbReference type="PIRSR" id="PIRSR620019-2"/>
    </source>
</evidence>
<dbReference type="GO" id="GO:0016740">
    <property type="term" value="F:transferase activity"/>
    <property type="evidence" value="ECO:0007669"/>
    <property type="project" value="UniProtKB-KW"/>
</dbReference>
<dbReference type="InterPro" id="IPR050179">
    <property type="entry name" value="Trans_hexapeptide_repeat"/>
</dbReference>
<dbReference type="STRING" id="1032480.MLP_44160"/>
<dbReference type="CDD" id="cd03360">
    <property type="entry name" value="LbH_AT_putative"/>
    <property type="match status" value="1"/>
</dbReference>
<dbReference type="Gene3D" id="2.160.10.10">
    <property type="entry name" value="Hexapeptide repeat proteins"/>
    <property type="match status" value="1"/>
</dbReference>
<dbReference type="HOGENOM" id="CLU_081811_1_1_11"/>
<dbReference type="PROSITE" id="PS00101">
    <property type="entry name" value="HEXAPEP_TRANSFERASES"/>
    <property type="match status" value="1"/>
</dbReference>
<dbReference type="InterPro" id="IPR011004">
    <property type="entry name" value="Trimer_LpxA-like_sf"/>
</dbReference>
<keyword evidence="2" id="KW-0677">Repeat</keyword>
<dbReference type="NCBIfam" id="TIGR03570">
    <property type="entry name" value="NeuD_NnaD"/>
    <property type="match status" value="1"/>
</dbReference>